<sequence length="84" mass="9475">MARRKKAQCDTAQGIVETEDVQRNKLVNHKYPDPPCARGTTALTERTGIAFPWTATSLTRSFPGTFLTYQKMRGLWGPLPRPIQ</sequence>
<dbReference type="KEGG" id="adl:AURDEDRAFT_177011"/>
<proteinExistence type="predicted"/>
<dbReference type="EMBL" id="JH688047">
    <property type="protein sequence ID" value="EJD33926.1"/>
    <property type="molecule type" value="Genomic_DNA"/>
</dbReference>
<keyword evidence="2" id="KW-1185">Reference proteome</keyword>
<dbReference type="AlphaFoldDB" id="J0CUD5"/>
<accession>J0CUD5</accession>
<organism evidence="1 2">
    <name type="scientific">Auricularia subglabra (strain TFB-10046 / SS5)</name>
    <name type="common">White-rot fungus</name>
    <name type="synonym">Auricularia delicata (strain TFB10046)</name>
    <dbReference type="NCBI Taxonomy" id="717982"/>
    <lineage>
        <taxon>Eukaryota</taxon>
        <taxon>Fungi</taxon>
        <taxon>Dikarya</taxon>
        <taxon>Basidiomycota</taxon>
        <taxon>Agaricomycotina</taxon>
        <taxon>Agaricomycetes</taxon>
        <taxon>Auriculariales</taxon>
        <taxon>Auriculariaceae</taxon>
        <taxon>Auricularia</taxon>
    </lineage>
</organism>
<gene>
    <name evidence="1" type="ORF">AURDEDRAFT_177011</name>
</gene>
<dbReference type="Proteomes" id="UP000006514">
    <property type="component" value="Unassembled WGS sequence"/>
</dbReference>
<evidence type="ECO:0000313" key="1">
    <source>
        <dbReference type="EMBL" id="EJD33926.1"/>
    </source>
</evidence>
<protein>
    <submittedName>
        <fullName evidence="1">Uncharacterized protein</fullName>
    </submittedName>
</protein>
<dbReference type="InParanoid" id="J0CUD5"/>
<name>J0CUD5_AURST</name>
<reference evidence="2" key="1">
    <citation type="journal article" date="2012" name="Science">
        <title>The Paleozoic origin of enzymatic lignin decomposition reconstructed from 31 fungal genomes.</title>
        <authorList>
            <person name="Floudas D."/>
            <person name="Binder M."/>
            <person name="Riley R."/>
            <person name="Barry K."/>
            <person name="Blanchette R.A."/>
            <person name="Henrissat B."/>
            <person name="Martinez A.T."/>
            <person name="Otillar R."/>
            <person name="Spatafora J.W."/>
            <person name="Yadav J.S."/>
            <person name="Aerts A."/>
            <person name="Benoit I."/>
            <person name="Boyd A."/>
            <person name="Carlson A."/>
            <person name="Copeland A."/>
            <person name="Coutinho P.M."/>
            <person name="de Vries R.P."/>
            <person name="Ferreira P."/>
            <person name="Findley K."/>
            <person name="Foster B."/>
            <person name="Gaskell J."/>
            <person name="Glotzer D."/>
            <person name="Gorecki P."/>
            <person name="Heitman J."/>
            <person name="Hesse C."/>
            <person name="Hori C."/>
            <person name="Igarashi K."/>
            <person name="Jurgens J.A."/>
            <person name="Kallen N."/>
            <person name="Kersten P."/>
            <person name="Kohler A."/>
            <person name="Kuees U."/>
            <person name="Kumar T.K.A."/>
            <person name="Kuo A."/>
            <person name="LaButti K."/>
            <person name="Larrondo L.F."/>
            <person name="Lindquist E."/>
            <person name="Ling A."/>
            <person name="Lombard V."/>
            <person name="Lucas S."/>
            <person name="Lundell T."/>
            <person name="Martin R."/>
            <person name="McLaughlin D.J."/>
            <person name="Morgenstern I."/>
            <person name="Morin E."/>
            <person name="Murat C."/>
            <person name="Nagy L.G."/>
            <person name="Nolan M."/>
            <person name="Ohm R.A."/>
            <person name="Patyshakuliyeva A."/>
            <person name="Rokas A."/>
            <person name="Ruiz-Duenas F.J."/>
            <person name="Sabat G."/>
            <person name="Salamov A."/>
            <person name="Samejima M."/>
            <person name="Schmutz J."/>
            <person name="Slot J.C."/>
            <person name="St John F."/>
            <person name="Stenlid J."/>
            <person name="Sun H."/>
            <person name="Sun S."/>
            <person name="Syed K."/>
            <person name="Tsang A."/>
            <person name="Wiebenga A."/>
            <person name="Young D."/>
            <person name="Pisabarro A."/>
            <person name="Eastwood D.C."/>
            <person name="Martin F."/>
            <person name="Cullen D."/>
            <person name="Grigoriev I.V."/>
            <person name="Hibbett D.S."/>
        </authorList>
    </citation>
    <scope>NUCLEOTIDE SEQUENCE [LARGE SCALE GENOMIC DNA]</scope>
    <source>
        <strain evidence="2">TFB10046</strain>
    </source>
</reference>
<evidence type="ECO:0000313" key="2">
    <source>
        <dbReference type="Proteomes" id="UP000006514"/>
    </source>
</evidence>